<gene>
    <name evidence="1" type="ORF">S03H2_43562</name>
</gene>
<feature type="non-terminal residue" evidence="1">
    <location>
        <position position="58"/>
    </location>
</feature>
<evidence type="ECO:0008006" key="2">
    <source>
        <dbReference type="Google" id="ProtNLM"/>
    </source>
</evidence>
<reference evidence="1" key="1">
    <citation type="journal article" date="2014" name="Front. Microbiol.">
        <title>High frequency of phylogenetically diverse reductive dehalogenase-homologous genes in deep subseafloor sedimentary metagenomes.</title>
        <authorList>
            <person name="Kawai M."/>
            <person name="Futagami T."/>
            <person name="Toyoda A."/>
            <person name="Takaki Y."/>
            <person name="Nishi S."/>
            <person name="Hori S."/>
            <person name="Arai W."/>
            <person name="Tsubouchi T."/>
            <person name="Morono Y."/>
            <person name="Uchiyama I."/>
            <person name="Ito T."/>
            <person name="Fujiyama A."/>
            <person name="Inagaki F."/>
            <person name="Takami H."/>
        </authorList>
    </citation>
    <scope>NUCLEOTIDE SEQUENCE</scope>
    <source>
        <strain evidence="1">Expedition CK06-06</strain>
    </source>
</reference>
<comment type="caution">
    <text evidence="1">The sequence shown here is derived from an EMBL/GenBank/DDBJ whole genome shotgun (WGS) entry which is preliminary data.</text>
</comment>
<accession>X1HPH1</accession>
<evidence type="ECO:0000313" key="1">
    <source>
        <dbReference type="EMBL" id="GAH71392.1"/>
    </source>
</evidence>
<sequence>MIKTNSAKEAVEIAKDFLELSGIPFSVITKSISQDGKWIVEANTLGAKFRLEIDKESG</sequence>
<proteinExistence type="predicted"/>
<name>X1HPH1_9ZZZZ</name>
<organism evidence="1">
    <name type="scientific">marine sediment metagenome</name>
    <dbReference type="NCBI Taxonomy" id="412755"/>
    <lineage>
        <taxon>unclassified sequences</taxon>
        <taxon>metagenomes</taxon>
        <taxon>ecological metagenomes</taxon>
    </lineage>
</organism>
<protein>
    <recommendedName>
        <fullName evidence="2">PepSY domain-containing protein</fullName>
    </recommendedName>
</protein>
<dbReference type="EMBL" id="BARU01027185">
    <property type="protein sequence ID" value="GAH71392.1"/>
    <property type="molecule type" value="Genomic_DNA"/>
</dbReference>
<dbReference type="AlphaFoldDB" id="X1HPH1"/>